<evidence type="ECO:0008006" key="4">
    <source>
        <dbReference type="Google" id="ProtNLM"/>
    </source>
</evidence>
<keyword evidence="1" id="KW-1133">Transmembrane helix</keyword>
<dbReference type="InterPro" id="IPR007813">
    <property type="entry name" value="PilN"/>
</dbReference>
<dbReference type="Proteomes" id="UP000430670">
    <property type="component" value="Unassembled WGS sequence"/>
</dbReference>
<dbReference type="InterPro" id="IPR052534">
    <property type="entry name" value="Extracell_DNA_Util/SecSys_Comp"/>
</dbReference>
<name>A0A6I3SKS8_HELMO</name>
<feature type="transmembrane region" description="Helical" evidence="1">
    <location>
        <begin position="25"/>
        <end position="46"/>
    </location>
</feature>
<dbReference type="OrthoDB" id="1787433at2"/>
<keyword evidence="1" id="KW-0812">Transmembrane</keyword>
<sequence length="241" mass="26977">MNIRINLLPPEIVALQKNKQEKRKILMILGILAVIFICSYGTLFILTQRTQTELEQIHNERIQLDQRVQLYEPYTKALQEIQAIQGIADRALGTPPNWSKLLIDIGINIPDDVWITDMHAIYNGNSGQQIKDNMKADGNQQGNMLEKAINNVTSQENTGRGSNVSQEHQISIQGVALSNYAVADWLSEIRQVSSLSDVRCQFSTDETTESQRQVRFEIQGNILPGPKVRPPVPMAGSVTNG</sequence>
<comment type="caution">
    <text evidence="2">The sequence shown here is derived from an EMBL/GenBank/DDBJ whole genome shotgun (WGS) entry which is preliminary data.</text>
</comment>
<evidence type="ECO:0000313" key="2">
    <source>
        <dbReference type="EMBL" id="MTV49386.1"/>
    </source>
</evidence>
<evidence type="ECO:0000313" key="3">
    <source>
        <dbReference type="Proteomes" id="UP000430670"/>
    </source>
</evidence>
<keyword evidence="3" id="KW-1185">Reference proteome</keyword>
<dbReference type="EMBL" id="WNKU01000010">
    <property type="protein sequence ID" value="MTV49386.1"/>
    <property type="molecule type" value="Genomic_DNA"/>
</dbReference>
<dbReference type="RefSeq" id="WP_155476482.1">
    <property type="nucleotide sequence ID" value="NZ_WNKU01000010.1"/>
</dbReference>
<dbReference type="PANTHER" id="PTHR40278:SF1">
    <property type="entry name" value="DNA UTILIZATION PROTEIN HOFN"/>
    <property type="match status" value="1"/>
</dbReference>
<dbReference type="Pfam" id="PF05137">
    <property type="entry name" value="PilN"/>
    <property type="match status" value="1"/>
</dbReference>
<dbReference type="PANTHER" id="PTHR40278">
    <property type="entry name" value="DNA UTILIZATION PROTEIN HOFN"/>
    <property type="match status" value="1"/>
</dbReference>
<gene>
    <name evidence="2" type="ORF">GJ688_10390</name>
</gene>
<keyword evidence="1" id="KW-0472">Membrane</keyword>
<proteinExistence type="predicted"/>
<dbReference type="AlphaFoldDB" id="A0A6I3SKS8"/>
<protein>
    <recommendedName>
        <fullName evidence="4">Type IV pilus assembly protein PilN</fullName>
    </recommendedName>
</protein>
<evidence type="ECO:0000256" key="1">
    <source>
        <dbReference type="SAM" id="Phobius"/>
    </source>
</evidence>
<accession>A0A6I3SKS8</accession>
<organism evidence="2 3">
    <name type="scientific">Heliobacterium mobile</name>
    <name type="common">Heliobacillus mobilis</name>
    <dbReference type="NCBI Taxonomy" id="28064"/>
    <lineage>
        <taxon>Bacteria</taxon>
        <taxon>Bacillati</taxon>
        <taxon>Bacillota</taxon>
        <taxon>Clostridia</taxon>
        <taxon>Eubacteriales</taxon>
        <taxon>Heliobacteriaceae</taxon>
        <taxon>Heliobacterium</taxon>
    </lineage>
</organism>
<reference evidence="2 3" key="1">
    <citation type="submission" date="2019-11" db="EMBL/GenBank/DDBJ databases">
        <title>Whole-genome sequence of a the green, strictly anaerobic photosynthetic bacterium Heliobacillus mobilis DSM 6151.</title>
        <authorList>
            <person name="Kyndt J.A."/>
            <person name="Meyer T.E."/>
        </authorList>
    </citation>
    <scope>NUCLEOTIDE SEQUENCE [LARGE SCALE GENOMIC DNA]</scope>
    <source>
        <strain evidence="2 3">DSM 6151</strain>
    </source>
</reference>